<sequence>MEALPAGVSLARLAPALLQRVEGTALLAHLRATAACLGSSNSSSDGGGGLGPGGRRRFAAAAAPPPPPPGAADDALGAGASAALAARRASHTRASSSSPARVSASPPRRVHSAAQAQRAAVREQLAWPASDGLDATQQQQQHHHHRHHDLEWPAVADAWAKQQRQRQQEAAQHEREQRALRRQLQQQLSLRAAVGRAPAPAVQALLAVAQELSLDAEALGAMAEAAARNARQLTLLNAPWGDAAAARRLVAALREAAGLRDDQIARALTRCAALLRGTQAGGGADAALEVLGALRAGAWAPQPAEGGGGARDALAALLVKSPHVLRVPLAALRANCAYLTDTLRLPAGDARAAVAAHPKLLTARPGAVATNMGFLVGLGASGADLRRMMVACPSWATMPLRDLTIKWTFFRQEMKGTLEDLVLTPELLRLSLLDTLGPRAGLARRRRIKLLMPSYSTGHPILQQRGEWAAHRMAPVEFWMTAPPAQLAKYMGVDPEELSYYQEAWKMTTGDKWRRLVLSPTAAGGGGGGGGAEGAPQLVRTPSLRCDEAHGFGAM</sequence>
<dbReference type="EMBL" id="BDRX01000111">
    <property type="protein sequence ID" value="GBF97944.1"/>
    <property type="molecule type" value="Genomic_DNA"/>
</dbReference>
<dbReference type="GO" id="GO:0003676">
    <property type="term" value="F:nucleic acid binding"/>
    <property type="evidence" value="ECO:0007669"/>
    <property type="project" value="InterPro"/>
</dbReference>
<dbReference type="Pfam" id="PF02536">
    <property type="entry name" value="mTERF"/>
    <property type="match status" value="1"/>
</dbReference>
<gene>
    <name evidence="5" type="ORF">Rsub_10617</name>
</gene>
<evidence type="ECO:0000256" key="1">
    <source>
        <dbReference type="ARBA" id="ARBA00007692"/>
    </source>
</evidence>
<dbReference type="GO" id="GO:0006353">
    <property type="term" value="P:DNA-templated transcription termination"/>
    <property type="evidence" value="ECO:0007669"/>
    <property type="project" value="UniProtKB-KW"/>
</dbReference>
<dbReference type="InterPro" id="IPR038538">
    <property type="entry name" value="MTERF_sf"/>
</dbReference>
<evidence type="ECO:0000313" key="6">
    <source>
        <dbReference type="Proteomes" id="UP000247498"/>
    </source>
</evidence>
<keyword evidence="3" id="KW-0809">Transit peptide</keyword>
<comment type="caution">
    <text evidence="5">The sequence shown here is derived from an EMBL/GenBank/DDBJ whole genome shotgun (WGS) entry which is preliminary data.</text>
</comment>
<evidence type="ECO:0000256" key="2">
    <source>
        <dbReference type="ARBA" id="ARBA00022472"/>
    </source>
</evidence>
<comment type="similarity">
    <text evidence="1">Belongs to the mTERF family.</text>
</comment>
<dbReference type="Proteomes" id="UP000247498">
    <property type="component" value="Unassembled WGS sequence"/>
</dbReference>
<evidence type="ECO:0000256" key="3">
    <source>
        <dbReference type="ARBA" id="ARBA00022946"/>
    </source>
</evidence>
<dbReference type="Gene3D" id="1.25.70.10">
    <property type="entry name" value="Transcription termination factor 3, mitochondrial"/>
    <property type="match status" value="1"/>
</dbReference>
<evidence type="ECO:0000256" key="4">
    <source>
        <dbReference type="SAM" id="MobiDB-lite"/>
    </source>
</evidence>
<reference evidence="5 6" key="1">
    <citation type="journal article" date="2018" name="Sci. Rep.">
        <title>Raphidocelis subcapitata (=Pseudokirchneriella subcapitata) provides an insight into genome evolution and environmental adaptations in the Sphaeropleales.</title>
        <authorList>
            <person name="Suzuki S."/>
            <person name="Yamaguchi H."/>
            <person name="Nakajima N."/>
            <person name="Kawachi M."/>
        </authorList>
    </citation>
    <scope>NUCLEOTIDE SEQUENCE [LARGE SCALE GENOMIC DNA]</scope>
    <source>
        <strain evidence="5 6">NIES-35</strain>
    </source>
</reference>
<name>A0A2V0PDM0_9CHLO</name>
<dbReference type="InParanoid" id="A0A2V0PDM0"/>
<accession>A0A2V0PDM0</accession>
<feature type="region of interest" description="Disordered" evidence="4">
    <location>
        <begin position="159"/>
        <end position="180"/>
    </location>
</feature>
<keyword evidence="2" id="KW-0805">Transcription regulation</keyword>
<feature type="compositionally biased region" description="Low complexity" evidence="4">
    <location>
        <begin position="71"/>
        <end position="122"/>
    </location>
</feature>
<proteinExistence type="inferred from homology"/>
<keyword evidence="2" id="KW-0804">Transcription</keyword>
<dbReference type="InterPro" id="IPR003690">
    <property type="entry name" value="MTERF"/>
</dbReference>
<dbReference type="AlphaFoldDB" id="A0A2V0PDM0"/>
<keyword evidence="6" id="KW-1185">Reference proteome</keyword>
<protein>
    <submittedName>
        <fullName evidence="5">Uncharacterized protein</fullName>
    </submittedName>
</protein>
<organism evidence="5 6">
    <name type="scientific">Raphidocelis subcapitata</name>
    <dbReference type="NCBI Taxonomy" id="307507"/>
    <lineage>
        <taxon>Eukaryota</taxon>
        <taxon>Viridiplantae</taxon>
        <taxon>Chlorophyta</taxon>
        <taxon>core chlorophytes</taxon>
        <taxon>Chlorophyceae</taxon>
        <taxon>CS clade</taxon>
        <taxon>Sphaeropleales</taxon>
        <taxon>Selenastraceae</taxon>
        <taxon>Raphidocelis</taxon>
    </lineage>
</organism>
<dbReference type="OrthoDB" id="545588at2759"/>
<feature type="region of interest" description="Disordered" evidence="4">
    <location>
        <begin position="37"/>
        <end position="122"/>
    </location>
</feature>
<keyword evidence="2" id="KW-0806">Transcription termination</keyword>
<evidence type="ECO:0000313" key="5">
    <source>
        <dbReference type="EMBL" id="GBF97944.1"/>
    </source>
</evidence>